<sequence>MHRPYSIEVLDHPGLTLNRDEATKLQNSLCRLGRLCLSRLPKYQVFDKASPTALDDKVIVVARYEDEVIAFLSAIWLPIIALDRPLLHSGLTVIHPAHRGSGISLDLYAHLCLHLITKHPEGFWTSTLAAVISSLVNVSIYTTQVFPSPGWSSRHPTGHPSAHHLAMAREISANHRDKMLISPSAVFDEDSFVFRGSNDSEQGEAFRKDVDDQLYWHRDREASAFFRKLLRPDTGDEVLQISFLDPKYLAKHMKSQRFAEKYSDRAAKVFPLCIEHDASL</sequence>
<name>E3Q291_COLGM</name>
<dbReference type="RefSeq" id="XP_008089212.1">
    <property type="nucleotide sequence ID" value="XM_008091021.1"/>
</dbReference>
<dbReference type="GeneID" id="24405701"/>
<proteinExistence type="predicted"/>
<dbReference type="AlphaFoldDB" id="E3Q291"/>
<organism evidence="2">
    <name type="scientific">Colletotrichum graminicola (strain M1.001 / M2 / FGSC 10212)</name>
    <name type="common">Maize anthracnose fungus</name>
    <name type="synonym">Glomerella graminicola</name>
    <dbReference type="NCBI Taxonomy" id="645133"/>
    <lineage>
        <taxon>Eukaryota</taxon>
        <taxon>Fungi</taxon>
        <taxon>Dikarya</taxon>
        <taxon>Ascomycota</taxon>
        <taxon>Pezizomycotina</taxon>
        <taxon>Sordariomycetes</taxon>
        <taxon>Hypocreomycetidae</taxon>
        <taxon>Glomerellales</taxon>
        <taxon>Glomerellaceae</taxon>
        <taxon>Colletotrichum</taxon>
        <taxon>Colletotrichum graminicola species complex</taxon>
    </lineage>
</organism>
<dbReference type="SUPFAM" id="SSF55729">
    <property type="entry name" value="Acyl-CoA N-acyltransferases (Nat)"/>
    <property type="match status" value="1"/>
</dbReference>
<keyword evidence="2" id="KW-1185">Reference proteome</keyword>
<accession>E3Q291</accession>
<evidence type="ECO:0000313" key="2">
    <source>
        <dbReference type="Proteomes" id="UP000008782"/>
    </source>
</evidence>
<reference evidence="2" key="1">
    <citation type="journal article" date="2012" name="Nat. Genet.">
        <title>Lifestyle transitions in plant pathogenic Colletotrichum fungi deciphered by genome and transcriptome analyses.</title>
        <authorList>
            <person name="O'Connell R.J."/>
            <person name="Thon M.R."/>
            <person name="Hacquard S."/>
            <person name="Amyotte S.G."/>
            <person name="Kleemann J."/>
            <person name="Torres M.F."/>
            <person name="Damm U."/>
            <person name="Buiate E.A."/>
            <person name="Epstein L."/>
            <person name="Alkan N."/>
            <person name="Altmueller J."/>
            <person name="Alvarado-Balderrama L."/>
            <person name="Bauser C.A."/>
            <person name="Becker C."/>
            <person name="Birren B.W."/>
            <person name="Chen Z."/>
            <person name="Choi J."/>
            <person name="Crouch J.A."/>
            <person name="Duvick J.P."/>
            <person name="Farman M.A."/>
            <person name="Gan P."/>
            <person name="Heiman D."/>
            <person name="Henrissat B."/>
            <person name="Howard R.J."/>
            <person name="Kabbage M."/>
            <person name="Koch C."/>
            <person name="Kracher B."/>
            <person name="Kubo Y."/>
            <person name="Law A.D."/>
            <person name="Lebrun M.-H."/>
            <person name="Lee Y.-H."/>
            <person name="Miyara I."/>
            <person name="Moore N."/>
            <person name="Neumann U."/>
            <person name="Nordstroem K."/>
            <person name="Panaccione D.G."/>
            <person name="Panstruga R."/>
            <person name="Place M."/>
            <person name="Proctor R.H."/>
            <person name="Prusky D."/>
            <person name="Rech G."/>
            <person name="Reinhardt R."/>
            <person name="Rollins J.A."/>
            <person name="Rounsley S."/>
            <person name="Schardl C.L."/>
            <person name="Schwartz D.C."/>
            <person name="Shenoy N."/>
            <person name="Shirasu K."/>
            <person name="Sikhakolli U.R."/>
            <person name="Stueber K."/>
            <person name="Sukno S.A."/>
            <person name="Sweigard J.A."/>
            <person name="Takano Y."/>
            <person name="Takahara H."/>
            <person name="Trail F."/>
            <person name="van der Does H.C."/>
            <person name="Voll L.M."/>
            <person name="Will I."/>
            <person name="Young S."/>
            <person name="Zeng Q."/>
            <person name="Zhang J."/>
            <person name="Zhou S."/>
            <person name="Dickman M.B."/>
            <person name="Schulze-Lefert P."/>
            <person name="Ver Loren van Themaat E."/>
            <person name="Ma L.-J."/>
            <person name="Vaillancourt L.J."/>
        </authorList>
    </citation>
    <scope>NUCLEOTIDE SEQUENCE [LARGE SCALE GENOMIC DNA]</scope>
    <source>
        <strain evidence="2">M1.001 / M2 / FGSC 10212</strain>
    </source>
</reference>
<dbReference type="eggNOG" id="ENOG502STRA">
    <property type="taxonomic scope" value="Eukaryota"/>
</dbReference>
<dbReference type="Proteomes" id="UP000008782">
    <property type="component" value="Unassembled WGS sequence"/>
</dbReference>
<dbReference type="InterPro" id="IPR016181">
    <property type="entry name" value="Acyl_CoA_acyltransferase"/>
</dbReference>
<dbReference type="EMBL" id="GG697331">
    <property type="protein sequence ID" value="EFQ25192.1"/>
    <property type="molecule type" value="Genomic_DNA"/>
</dbReference>
<dbReference type="HOGENOM" id="CLU_087053_0_0_1"/>
<evidence type="ECO:0000313" key="1">
    <source>
        <dbReference type="EMBL" id="EFQ25192.1"/>
    </source>
</evidence>
<protein>
    <submittedName>
        <fullName evidence="1">Uncharacterized protein</fullName>
    </submittedName>
</protein>
<dbReference type="VEuPathDB" id="FungiDB:GLRG_00336"/>
<dbReference type="OrthoDB" id="4841025at2759"/>
<gene>
    <name evidence="1" type="ORF">GLRG_00336</name>
</gene>
<dbReference type="STRING" id="645133.E3Q291"/>